<evidence type="ECO:0000313" key="3">
    <source>
        <dbReference type="Proteomes" id="UP000501568"/>
    </source>
</evidence>
<organism evidence="2 3">
    <name type="scientific">Stakelama tenebrarum</name>
    <dbReference type="NCBI Taxonomy" id="2711215"/>
    <lineage>
        <taxon>Bacteria</taxon>
        <taxon>Pseudomonadati</taxon>
        <taxon>Pseudomonadota</taxon>
        <taxon>Alphaproteobacteria</taxon>
        <taxon>Sphingomonadales</taxon>
        <taxon>Sphingomonadaceae</taxon>
        <taxon>Stakelama</taxon>
    </lineage>
</organism>
<accession>A0A6G6Y7T1</accession>
<dbReference type="KEGG" id="spzr:G5C33_15100"/>
<reference evidence="2 3" key="1">
    <citation type="submission" date="2020-02" db="EMBL/GenBank/DDBJ databases">
        <authorList>
            <person name="Zheng R.K."/>
            <person name="Sun C.M."/>
        </authorList>
    </citation>
    <scope>NUCLEOTIDE SEQUENCE [LARGE SCALE GENOMIC DNA]</scope>
    <source>
        <strain evidence="3">zrk23</strain>
    </source>
</reference>
<feature type="region of interest" description="Disordered" evidence="1">
    <location>
        <begin position="78"/>
        <end position="125"/>
    </location>
</feature>
<dbReference type="RefSeq" id="WP_165327911.1">
    <property type="nucleotide sequence ID" value="NZ_CP049109.1"/>
</dbReference>
<evidence type="ECO:0000313" key="2">
    <source>
        <dbReference type="EMBL" id="QIG80985.1"/>
    </source>
</evidence>
<name>A0A6G6Y7T1_9SPHN</name>
<dbReference type="Proteomes" id="UP000501568">
    <property type="component" value="Chromosome"/>
</dbReference>
<dbReference type="AlphaFoldDB" id="A0A6G6Y7T1"/>
<gene>
    <name evidence="2" type="ORF">G5C33_15100</name>
</gene>
<proteinExistence type="predicted"/>
<dbReference type="EMBL" id="CP049109">
    <property type="protein sequence ID" value="QIG80985.1"/>
    <property type="molecule type" value="Genomic_DNA"/>
</dbReference>
<protein>
    <submittedName>
        <fullName evidence="2">Uncharacterized protein</fullName>
    </submittedName>
</protein>
<keyword evidence="3" id="KW-1185">Reference proteome</keyword>
<evidence type="ECO:0000256" key="1">
    <source>
        <dbReference type="SAM" id="MobiDB-lite"/>
    </source>
</evidence>
<sequence length="125" mass="12642">MSGDGIQPVNPASDAAFMVDYVKIRPLFNTALVVRGKDDVRTAEIPDVVVSISAAARAALDGLTAQQINEIGKYREPGAGTEVEASKSVSGMVPAEKGTPAVPQAAASLRLPPSTAAQGGGGAEP</sequence>